<dbReference type="InterPro" id="IPR050126">
    <property type="entry name" value="Ap4A_hydrolase"/>
</dbReference>
<name>A0A1I1W097_9RHOB</name>
<dbReference type="InterPro" id="IPR006186">
    <property type="entry name" value="Ser/Thr-sp_prot-phosphatase"/>
</dbReference>
<evidence type="ECO:0000259" key="1">
    <source>
        <dbReference type="Pfam" id="PF00149"/>
    </source>
</evidence>
<dbReference type="OrthoDB" id="9807890at2"/>
<dbReference type="InterPro" id="IPR004843">
    <property type="entry name" value="Calcineurin-like_PHP"/>
</dbReference>
<feature type="domain" description="Calcineurin-like phosphoesterase" evidence="1">
    <location>
        <begin position="4"/>
        <end position="203"/>
    </location>
</feature>
<evidence type="ECO:0000313" key="3">
    <source>
        <dbReference type="Proteomes" id="UP000198977"/>
    </source>
</evidence>
<dbReference type="PRINTS" id="PR00114">
    <property type="entry name" value="STPHPHTASE"/>
</dbReference>
<dbReference type="CDD" id="cd00144">
    <property type="entry name" value="MPP_PPP_family"/>
    <property type="match status" value="1"/>
</dbReference>
<dbReference type="InterPro" id="IPR029052">
    <property type="entry name" value="Metallo-depent_PP-like"/>
</dbReference>
<dbReference type="GO" id="GO:0008803">
    <property type="term" value="F:bis(5'-nucleosyl)-tetraphosphatase (symmetrical) activity"/>
    <property type="evidence" value="ECO:0007669"/>
    <property type="project" value="TreeGrafter"/>
</dbReference>
<dbReference type="PANTHER" id="PTHR42850:SF4">
    <property type="entry name" value="ZINC-DEPENDENT ENDOPOLYPHOSPHATASE"/>
    <property type="match status" value="1"/>
</dbReference>
<dbReference type="GO" id="GO:0005737">
    <property type="term" value="C:cytoplasm"/>
    <property type="evidence" value="ECO:0007669"/>
    <property type="project" value="TreeGrafter"/>
</dbReference>
<reference evidence="2 3" key="1">
    <citation type="submission" date="2016-10" db="EMBL/GenBank/DDBJ databases">
        <authorList>
            <person name="de Groot N.N."/>
        </authorList>
    </citation>
    <scope>NUCLEOTIDE SEQUENCE [LARGE SCALE GENOMIC DNA]</scope>
    <source>
        <strain evidence="2 3">DSM 11443</strain>
    </source>
</reference>
<dbReference type="Gene3D" id="3.60.21.10">
    <property type="match status" value="1"/>
</dbReference>
<sequence length="243" mass="27277">MPKPIYAIGDIHGQKAELDRVLDLIEQDGGKEASIVFLGDYVDRGPDSRAVLDTLIAGRDLGRDWTFLMGNHDRMFAWFLQDYPRHDAYLPIDLNWLHPRLGGDTTLASYGIHFTSRDRMLDVHAQARSAVPPAHLHFVHSLKLSHETQNHFFAHAGIRPDVPLADQDQEDLLWIRKEFHRHSAAHLKLVVHGHTPVQAATHYGNRVNLDSGAGYGNPLSVAVFENQQSWLLSGQGRTPLTPA</sequence>
<dbReference type="STRING" id="74348.SAMN04488523_103232"/>
<dbReference type="PANTHER" id="PTHR42850">
    <property type="entry name" value="METALLOPHOSPHOESTERASE"/>
    <property type="match status" value="1"/>
</dbReference>
<proteinExistence type="predicted"/>
<protein>
    <submittedName>
        <fullName evidence="2">Serine/threonine protein phosphatase 1</fullName>
    </submittedName>
</protein>
<organism evidence="2 3">
    <name type="scientific">Sulfitobacter brevis</name>
    <dbReference type="NCBI Taxonomy" id="74348"/>
    <lineage>
        <taxon>Bacteria</taxon>
        <taxon>Pseudomonadati</taxon>
        <taxon>Pseudomonadota</taxon>
        <taxon>Alphaproteobacteria</taxon>
        <taxon>Rhodobacterales</taxon>
        <taxon>Roseobacteraceae</taxon>
        <taxon>Sulfitobacter</taxon>
    </lineage>
</organism>
<accession>A0A1I1W097</accession>
<dbReference type="SUPFAM" id="SSF56300">
    <property type="entry name" value="Metallo-dependent phosphatases"/>
    <property type="match status" value="1"/>
</dbReference>
<evidence type="ECO:0000313" key="2">
    <source>
        <dbReference type="EMBL" id="SFD88541.1"/>
    </source>
</evidence>
<dbReference type="RefSeq" id="WP_093922848.1">
    <property type="nucleotide sequence ID" value="NZ_FOMW01000003.1"/>
</dbReference>
<keyword evidence="3" id="KW-1185">Reference proteome</keyword>
<dbReference type="EMBL" id="FOMW01000003">
    <property type="protein sequence ID" value="SFD88541.1"/>
    <property type="molecule type" value="Genomic_DNA"/>
</dbReference>
<dbReference type="GO" id="GO:0016791">
    <property type="term" value="F:phosphatase activity"/>
    <property type="evidence" value="ECO:0007669"/>
    <property type="project" value="TreeGrafter"/>
</dbReference>
<dbReference type="Proteomes" id="UP000198977">
    <property type="component" value="Unassembled WGS sequence"/>
</dbReference>
<gene>
    <name evidence="2" type="ORF">SAMN04488523_103232</name>
</gene>
<dbReference type="Pfam" id="PF00149">
    <property type="entry name" value="Metallophos"/>
    <property type="match status" value="1"/>
</dbReference>
<dbReference type="AlphaFoldDB" id="A0A1I1W097"/>
<dbReference type="GO" id="GO:0110154">
    <property type="term" value="P:RNA decapping"/>
    <property type="evidence" value="ECO:0007669"/>
    <property type="project" value="TreeGrafter"/>
</dbReference>